<reference evidence="1" key="2">
    <citation type="journal article" date="2015" name="Data Brief">
        <title>Shoot transcriptome of the giant reed, Arundo donax.</title>
        <authorList>
            <person name="Barrero R.A."/>
            <person name="Guerrero F.D."/>
            <person name="Moolhuijzen P."/>
            <person name="Goolsby J.A."/>
            <person name="Tidwell J."/>
            <person name="Bellgard S.E."/>
            <person name="Bellgard M.I."/>
        </authorList>
    </citation>
    <scope>NUCLEOTIDE SEQUENCE</scope>
    <source>
        <tissue evidence="1">Shoot tissue taken approximately 20 cm above the soil surface</tissue>
    </source>
</reference>
<organism evidence="1">
    <name type="scientific">Arundo donax</name>
    <name type="common">Giant reed</name>
    <name type="synonym">Donax arundinaceus</name>
    <dbReference type="NCBI Taxonomy" id="35708"/>
    <lineage>
        <taxon>Eukaryota</taxon>
        <taxon>Viridiplantae</taxon>
        <taxon>Streptophyta</taxon>
        <taxon>Embryophyta</taxon>
        <taxon>Tracheophyta</taxon>
        <taxon>Spermatophyta</taxon>
        <taxon>Magnoliopsida</taxon>
        <taxon>Liliopsida</taxon>
        <taxon>Poales</taxon>
        <taxon>Poaceae</taxon>
        <taxon>PACMAD clade</taxon>
        <taxon>Arundinoideae</taxon>
        <taxon>Arundineae</taxon>
        <taxon>Arundo</taxon>
    </lineage>
</organism>
<dbReference type="AlphaFoldDB" id="A0A0A8YDV3"/>
<sequence length="33" mass="3629">MCQWQNRRLTCKRGTLRTTMGGMLAQLSTTGAG</sequence>
<name>A0A0A8YDV3_ARUDO</name>
<reference evidence="1" key="1">
    <citation type="submission" date="2014-09" db="EMBL/GenBank/DDBJ databases">
        <authorList>
            <person name="Magalhaes I.L.F."/>
            <person name="Oliveira U."/>
            <person name="Santos F.R."/>
            <person name="Vidigal T.H.D.A."/>
            <person name="Brescovit A.D."/>
            <person name="Santos A.J."/>
        </authorList>
    </citation>
    <scope>NUCLEOTIDE SEQUENCE</scope>
    <source>
        <tissue evidence="1">Shoot tissue taken approximately 20 cm above the soil surface</tissue>
    </source>
</reference>
<protein>
    <submittedName>
        <fullName evidence="1">Uncharacterized protein</fullName>
    </submittedName>
</protein>
<accession>A0A0A8YDV3</accession>
<dbReference type="EMBL" id="GBRH01274132">
    <property type="protein sequence ID" value="JAD23763.1"/>
    <property type="molecule type" value="Transcribed_RNA"/>
</dbReference>
<proteinExistence type="predicted"/>
<evidence type="ECO:0000313" key="1">
    <source>
        <dbReference type="EMBL" id="JAD23763.1"/>
    </source>
</evidence>